<evidence type="ECO:0000256" key="1">
    <source>
        <dbReference type="ARBA" id="ARBA00010690"/>
    </source>
</evidence>
<dbReference type="PRINTS" id="PR00950">
    <property type="entry name" value="TYPE3IMSPROT"/>
</dbReference>
<keyword evidence="3" id="KW-0812">Transmembrane</keyword>
<feature type="transmembrane region" description="Helical" evidence="3">
    <location>
        <begin position="62"/>
        <end position="81"/>
    </location>
</feature>
<dbReference type="GO" id="GO:0009306">
    <property type="term" value="P:protein secretion"/>
    <property type="evidence" value="ECO:0007669"/>
    <property type="project" value="InterPro"/>
</dbReference>
<dbReference type="InterPro" id="IPR006135">
    <property type="entry name" value="T3SS_substrate_exporter"/>
</dbReference>
<keyword evidence="3" id="KW-1133">Transmembrane helix</keyword>
<dbReference type="PANTHER" id="PTHR30531">
    <property type="entry name" value="FLAGELLAR BIOSYNTHETIC PROTEIN FLHB"/>
    <property type="match status" value="1"/>
</dbReference>
<organism evidence="4 5">
    <name type="scientific">Ramlibacter humi</name>
    <dbReference type="NCBI Taxonomy" id="2530451"/>
    <lineage>
        <taxon>Bacteria</taxon>
        <taxon>Pseudomonadati</taxon>
        <taxon>Pseudomonadota</taxon>
        <taxon>Betaproteobacteria</taxon>
        <taxon>Burkholderiales</taxon>
        <taxon>Comamonadaceae</taxon>
        <taxon>Ramlibacter</taxon>
    </lineage>
</organism>
<feature type="compositionally biased region" description="Basic and acidic residues" evidence="2">
    <location>
        <begin position="1"/>
        <end position="22"/>
    </location>
</feature>
<dbReference type="Pfam" id="PF01312">
    <property type="entry name" value="Bac_export_2"/>
    <property type="match status" value="1"/>
</dbReference>
<dbReference type="Gene3D" id="3.40.1690.10">
    <property type="entry name" value="secretion proteins EscU"/>
    <property type="match status" value="1"/>
</dbReference>
<dbReference type="GO" id="GO:0005886">
    <property type="term" value="C:plasma membrane"/>
    <property type="evidence" value="ECO:0007669"/>
    <property type="project" value="TreeGrafter"/>
</dbReference>
<dbReference type="RefSeq" id="WP_135251508.1">
    <property type="nucleotide sequence ID" value="NZ_SMLK01000009.1"/>
</dbReference>
<protein>
    <submittedName>
        <fullName evidence="4">EscU/YscU/HrcU family type III secretion system export apparatus switch protein</fullName>
    </submittedName>
</protein>
<name>A0A4Z0BF55_9BURK</name>
<evidence type="ECO:0000313" key="4">
    <source>
        <dbReference type="EMBL" id="TFY97093.1"/>
    </source>
</evidence>
<reference evidence="4 5" key="1">
    <citation type="submission" date="2019-03" db="EMBL/GenBank/DDBJ databases">
        <title>Ramlibacter sp. 18x22-1, whole genome shotgun sequence.</title>
        <authorList>
            <person name="Zhang X."/>
            <person name="Feng G."/>
            <person name="Zhu H."/>
        </authorList>
    </citation>
    <scope>NUCLEOTIDE SEQUENCE [LARGE SCALE GENOMIC DNA]</scope>
    <source>
        <strain evidence="4 5">18x22-1</strain>
    </source>
</reference>
<feature type="transmembrane region" description="Helical" evidence="3">
    <location>
        <begin position="192"/>
        <end position="211"/>
    </location>
</feature>
<dbReference type="EMBL" id="SMLK01000009">
    <property type="protein sequence ID" value="TFY97093.1"/>
    <property type="molecule type" value="Genomic_DNA"/>
</dbReference>
<sequence length="362" mass="39797">MADQDLDRNEAATPFKLEKAREQGQTARSTDVVSATVFLVAMGFATWQGLELVTAVFRLARVALVHAGSGVPTAASAWPLATHMLREAAMLVLPFLGALMLAAVVGTVAQTGIVLSIDPLKMDFGRLDPVAGLKRVLSLRTLFDGARALVKLAILLLAAWYALASLLPGFYAVAALPPAGFLRTLVADATGLGMKMALILAAIAFADLLYTRREFSNKMRMSRRELKDEVKNREGDPRIRQRLRELRREALQRSRALRNTRDADVVLTNPTHYAVALRYVHGQMEAPLVIAKGAGQLAARMRDIAYRHRVAIVRSPSLARRMFREVGIDQAVPPSFHADVARIIVWVFAMREQRQKAQEAAA</sequence>
<keyword evidence="5" id="KW-1185">Reference proteome</keyword>
<comment type="similarity">
    <text evidence="1">Belongs to the type III secretion exporter family.</text>
</comment>
<evidence type="ECO:0000313" key="5">
    <source>
        <dbReference type="Proteomes" id="UP000297839"/>
    </source>
</evidence>
<dbReference type="Proteomes" id="UP000297839">
    <property type="component" value="Unassembled WGS sequence"/>
</dbReference>
<feature type="transmembrane region" description="Helical" evidence="3">
    <location>
        <begin position="93"/>
        <end position="117"/>
    </location>
</feature>
<gene>
    <name evidence="4" type="ORF">EZ216_19735</name>
</gene>
<evidence type="ECO:0000256" key="2">
    <source>
        <dbReference type="SAM" id="MobiDB-lite"/>
    </source>
</evidence>
<dbReference type="SUPFAM" id="SSF160544">
    <property type="entry name" value="EscU C-terminal domain-like"/>
    <property type="match status" value="1"/>
</dbReference>
<dbReference type="OrthoDB" id="9807950at2"/>
<keyword evidence="3" id="KW-0472">Membrane</keyword>
<evidence type="ECO:0000256" key="3">
    <source>
        <dbReference type="SAM" id="Phobius"/>
    </source>
</evidence>
<dbReference type="PANTHER" id="PTHR30531:SF12">
    <property type="entry name" value="FLAGELLAR BIOSYNTHETIC PROTEIN FLHB"/>
    <property type="match status" value="1"/>
</dbReference>
<accession>A0A4Z0BF55</accession>
<proteinExistence type="inferred from homology"/>
<feature type="region of interest" description="Disordered" evidence="2">
    <location>
        <begin position="1"/>
        <end position="23"/>
    </location>
</feature>
<comment type="caution">
    <text evidence="4">The sequence shown here is derived from an EMBL/GenBank/DDBJ whole genome shotgun (WGS) entry which is preliminary data.</text>
</comment>
<feature type="transmembrane region" description="Helical" evidence="3">
    <location>
        <begin position="32"/>
        <end position="50"/>
    </location>
</feature>
<dbReference type="InterPro" id="IPR029025">
    <property type="entry name" value="T3SS_substrate_exporter_C"/>
</dbReference>
<dbReference type="AlphaFoldDB" id="A0A4Z0BF55"/>
<feature type="transmembrane region" description="Helical" evidence="3">
    <location>
        <begin position="148"/>
        <end position="172"/>
    </location>
</feature>